<dbReference type="EMBL" id="MLYV02000625">
    <property type="protein sequence ID" value="PSR81119.1"/>
    <property type="molecule type" value="Genomic_DNA"/>
</dbReference>
<feature type="compositionally biased region" description="Polar residues" evidence="2">
    <location>
        <begin position="267"/>
        <end position="304"/>
    </location>
</feature>
<keyword evidence="5" id="KW-1185">Reference proteome</keyword>
<dbReference type="Gene3D" id="2.30.30.190">
    <property type="entry name" value="CAP Gly-rich-like domain"/>
    <property type="match status" value="1"/>
</dbReference>
<dbReference type="InterPro" id="IPR036859">
    <property type="entry name" value="CAP-Gly_dom_sf"/>
</dbReference>
<evidence type="ECO:0000256" key="2">
    <source>
        <dbReference type="SAM" id="MobiDB-lite"/>
    </source>
</evidence>
<dbReference type="AlphaFoldDB" id="A0A2R6NZ53"/>
<dbReference type="PANTHER" id="PTHR34452">
    <property type="entry name" value="MYOSIN HEAVY CHAIN-RELATED PROTEIN"/>
    <property type="match status" value="1"/>
</dbReference>
<feature type="region of interest" description="Disordered" evidence="2">
    <location>
        <begin position="218"/>
        <end position="304"/>
    </location>
</feature>
<dbReference type="Gene3D" id="1.20.5.340">
    <property type="match status" value="1"/>
</dbReference>
<keyword evidence="1" id="KW-0175">Coiled coil</keyword>
<feature type="region of interest" description="Disordered" evidence="2">
    <location>
        <begin position="337"/>
        <end position="491"/>
    </location>
</feature>
<dbReference type="SMART" id="SM01052">
    <property type="entry name" value="CAP_GLY"/>
    <property type="match status" value="1"/>
</dbReference>
<feature type="region of interest" description="Disordered" evidence="2">
    <location>
        <begin position="84"/>
        <end position="131"/>
    </location>
</feature>
<feature type="region of interest" description="Disordered" evidence="2">
    <location>
        <begin position="1"/>
        <end position="44"/>
    </location>
</feature>
<feature type="compositionally biased region" description="Polar residues" evidence="2">
    <location>
        <begin position="238"/>
        <end position="260"/>
    </location>
</feature>
<feature type="compositionally biased region" description="Low complexity" evidence="2">
    <location>
        <begin position="375"/>
        <end position="387"/>
    </location>
</feature>
<evidence type="ECO:0000256" key="1">
    <source>
        <dbReference type="SAM" id="Coils"/>
    </source>
</evidence>
<evidence type="ECO:0000259" key="3">
    <source>
        <dbReference type="PROSITE" id="PS50245"/>
    </source>
</evidence>
<feature type="region of interest" description="Disordered" evidence="2">
    <location>
        <begin position="1064"/>
        <end position="1107"/>
    </location>
</feature>
<reference evidence="4 5" key="1">
    <citation type="submission" date="2018-02" db="EMBL/GenBank/DDBJ databases">
        <title>Genome sequence of the basidiomycete white-rot fungus Phlebia centrifuga.</title>
        <authorList>
            <person name="Granchi Z."/>
            <person name="Peng M."/>
            <person name="de Vries R.P."/>
            <person name="Hilden K."/>
            <person name="Makela M.R."/>
            <person name="Grigoriev I."/>
            <person name="Riley R."/>
        </authorList>
    </citation>
    <scope>NUCLEOTIDE SEQUENCE [LARGE SCALE GENOMIC DNA]</scope>
    <source>
        <strain evidence="4 5">FBCC195</strain>
    </source>
</reference>
<feature type="compositionally biased region" description="Low complexity" evidence="2">
    <location>
        <begin position="413"/>
        <end position="422"/>
    </location>
</feature>
<accession>A0A2R6NZ53</accession>
<dbReference type="PROSITE" id="PS00845">
    <property type="entry name" value="CAP_GLY_1"/>
    <property type="match status" value="1"/>
</dbReference>
<proteinExistence type="predicted"/>
<dbReference type="InterPro" id="IPR000938">
    <property type="entry name" value="CAP-Gly_domain"/>
</dbReference>
<protein>
    <recommendedName>
        <fullName evidence="3">CAP-Gly domain-containing protein</fullName>
    </recommendedName>
</protein>
<sequence length="1171" mass="126829">MSATPGKGRVSGIPAPGKSSSIPTPGRPRSASSAAQHPAINDDEYISQAFADAIRANDPANHRTSFMDDVSLSASSANYAFQSGRKSVAGRPSSATSSSSAFSSGPSRNALSSAKPVAPRPSSRASDVFTRSSSRAGRTFDIGDNVRLESLGFEGVLRYLGDIDGKPGLYAGVELRGGFAGKGKNNGSVGGKQYFSCPSNCGVFIAANKLSPPTVGAGAISRPSSVASTRSGRETPLSGHSSANIRKTPSVSNGRVTPSFPNGRITPITNGRITPVTSGRMTPSTSGRRTPGTTLPTARSRSATATQPLITPVRLPTATTSITPGSRASKYVGMTAKQLSTRTTGSSSPVRGSVSSPTRSFGVASSSFQGSHLASPSRTSTSPFTPRAARSQAIGVGVPAGTPTKTRTALNTPRARVPSAVAMPPPPSPSGPSLQSRSVSLNDPILKPQREYASLDGPGGSVDFKSGRVSSLDRTSRPSSSASSYPELQLQNERLQARLDALEDENRRLMTDASNAEGSLSSLSGRLDSLTREQDTAAARITDLEFSLRTAERTVGERDSTIESLERSVQQSVLDVEKVRSEGEARARDIQSKLDDKEALVIQLKEIVEAKEGLESENDAVLSVKNTEISLLESRVQKAYIELEEERRELGAQVDELRKAGQETIALYEERLSAADGRRYELEDLISSLEEQLRMQARPQSPASMARKASSAMEIDNEALREQVQHLHKKIASLEDALEEAHLTSEREEAAIHEKVAHYKEREESMRGELSDSEKEMERVMKSEESARLRIEEIEEALRENTVALENARAEIEGLRAEIANLESIAAGGPQKAPNRSAAQTTGAYELLKAEKSELEHICKQRDEQLAEEREASAVLRQALDERIAELDATRKKLNRELPVNGLQDPSKPSVPPSPSKHDLATAREEIKGLKHIVQELQMENTNLAQRYKVLESENKLLMSETEQLREDMKQLEDNIEQSLLREEEALQAEEDAAINGSSDNVSTLQKNLRDAKTKYEAELDQLRKRLSDLEMKHARTVHDLNKEIGELESLIESKDELEREVERLKERSARSQKKSSKGLPEEIRAPTSVASSASKMSQYSDSTEHGGGEVCEICERPGHDIFTCDLLNDDRPLSIGSSSGLSDTKQDLYCEDCESRGHTAANCPHSLDVF</sequence>
<feature type="region of interest" description="Disordered" evidence="2">
    <location>
        <begin position="895"/>
        <end position="919"/>
    </location>
</feature>
<dbReference type="Proteomes" id="UP000186601">
    <property type="component" value="Unassembled WGS sequence"/>
</dbReference>
<dbReference type="OrthoDB" id="2130750at2759"/>
<feature type="coiled-coil region" evidence="1">
    <location>
        <begin position="562"/>
        <end position="663"/>
    </location>
</feature>
<dbReference type="PANTHER" id="PTHR34452:SF7">
    <property type="entry name" value="MYOSIN HEAVY CHAIN-RELATED PROTEIN"/>
    <property type="match status" value="1"/>
</dbReference>
<organism evidence="4 5">
    <name type="scientific">Hermanssonia centrifuga</name>
    <dbReference type="NCBI Taxonomy" id="98765"/>
    <lineage>
        <taxon>Eukaryota</taxon>
        <taxon>Fungi</taxon>
        <taxon>Dikarya</taxon>
        <taxon>Basidiomycota</taxon>
        <taxon>Agaricomycotina</taxon>
        <taxon>Agaricomycetes</taxon>
        <taxon>Polyporales</taxon>
        <taxon>Meruliaceae</taxon>
        <taxon>Hermanssonia</taxon>
    </lineage>
</organism>
<name>A0A2R6NZ53_9APHY</name>
<gene>
    <name evidence="4" type="ORF">PHLCEN_2v6454</name>
</gene>
<feature type="compositionally biased region" description="Polar residues" evidence="2">
    <location>
        <begin position="1089"/>
        <end position="1102"/>
    </location>
</feature>
<feature type="compositionally biased region" description="Low complexity" evidence="2">
    <location>
        <begin position="431"/>
        <end position="440"/>
    </location>
</feature>
<feature type="compositionally biased region" description="Low complexity" evidence="2">
    <location>
        <begin position="87"/>
        <end position="108"/>
    </location>
</feature>
<comment type="caution">
    <text evidence="4">The sequence shown here is derived from an EMBL/GenBank/DDBJ whole genome shotgun (WGS) entry which is preliminary data.</text>
</comment>
<feature type="domain" description="CAP-Gly" evidence="3">
    <location>
        <begin position="161"/>
        <end position="206"/>
    </location>
</feature>
<dbReference type="Pfam" id="PF01302">
    <property type="entry name" value="CAP_GLY"/>
    <property type="match status" value="1"/>
</dbReference>
<feature type="coiled-coil region" evidence="1">
    <location>
        <begin position="717"/>
        <end position="825"/>
    </location>
</feature>
<dbReference type="PROSITE" id="PS50245">
    <property type="entry name" value="CAP_GLY_2"/>
    <property type="match status" value="1"/>
</dbReference>
<evidence type="ECO:0000313" key="5">
    <source>
        <dbReference type="Proteomes" id="UP000186601"/>
    </source>
</evidence>
<feature type="compositionally biased region" description="Low complexity" evidence="2">
    <location>
        <begin position="470"/>
        <end position="484"/>
    </location>
</feature>
<dbReference type="STRING" id="98765.A0A2R6NZ53"/>
<feature type="compositionally biased region" description="Low complexity" evidence="2">
    <location>
        <begin position="340"/>
        <end position="360"/>
    </location>
</feature>
<dbReference type="SUPFAM" id="SSF74924">
    <property type="entry name" value="Cap-Gly domain"/>
    <property type="match status" value="1"/>
</dbReference>
<evidence type="ECO:0000313" key="4">
    <source>
        <dbReference type="EMBL" id="PSR81119.1"/>
    </source>
</evidence>
<dbReference type="Gene3D" id="4.10.60.10">
    <property type="entry name" value="Zinc finger, CCHC-type"/>
    <property type="match status" value="1"/>
</dbReference>
<feature type="compositionally biased region" description="Polar residues" evidence="2">
    <location>
        <begin position="363"/>
        <end position="374"/>
    </location>
</feature>